<dbReference type="Gene3D" id="1.10.10.10">
    <property type="entry name" value="Winged helix-like DNA-binding domain superfamily/Winged helix DNA-binding domain"/>
    <property type="match status" value="1"/>
</dbReference>
<evidence type="ECO:0000256" key="2">
    <source>
        <dbReference type="ARBA" id="ARBA00023125"/>
    </source>
</evidence>
<name>A0A0P1E910_9RHOB</name>
<evidence type="ECO:0000313" key="6">
    <source>
        <dbReference type="Proteomes" id="UP000050786"/>
    </source>
</evidence>
<dbReference type="InterPro" id="IPR036388">
    <property type="entry name" value="WH-like_DNA-bd_sf"/>
</dbReference>
<dbReference type="RefSeq" id="WP_058274811.1">
    <property type="nucleotide sequence ID" value="NZ_CYPS01000057.1"/>
</dbReference>
<keyword evidence="3" id="KW-0804">Transcription</keyword>
<dbReference type="CDD" id="cd06170">
    <property type="entry name" value="LuxR_C_like"/>
    <property type="match status" value="1"/>
</dbReference>
<evidence type="ECO:0000256" key="1">
    <source>
        <dbReference type="ARBA" id="ARBA00023015"/>
    </source>
</evidence>
<protein>
    <submittedName>
        <fullName evidence="5">HTH-type quorum sensing-dependent transcriptional regulator VjbR</fullName>
    </submittedName>
</protein>
<evidence type="ECO:0000256" key="3">
    <source>
        <dbReference type="ARBA" id="ARBA00023163"/>
    </source>
</evidence>
<sequence length="259" mass="29092">MNALSLFTLDLLEELSLRHDDQERWEFTLDRLNEIGFNALNMLCFTPETGAIHWVRSSMSKGWLNRYDSQGYAEADPMLAQVQNGRESLYVQAASLRSADGHSSKALGLNHDLEKAGYIHLYSLVVPCPDNEAKLVVLSSDRPDAQAQMTERQRQMRVLATVLATNLGSDIPSNHGRVYDIASIAPTAPDQTPRELQVLNLLALGHRNDRIAELLNLSEITVRTHLKNAREKLRAPTRESVLVRAMQLGQINPPGYRNR</sequence>
<dbReference type="Gene3D" id="3.30.450.80">
    <property type="entry name" value="Transcription factor LuxR-like, autoinducer-binding domain"/>
    <property type="match status" value="1"/>
</dbReference>
<feature type="domain" description="HTH luxR-type" evidence="4">
    <location>
        <begin position="186"/>
        <end position="249"/>
    </location>
</feature>
<evidence type="ECO:0000259" key="4">
    <source>
        <dbReference type="PROSITE" id="PS50043"/>
    </source>
</evidence>
<dbReference type="Pfam" id="PF00196">
    <property type="entry name" value="GerE"/>
    <property type="match status" value="1"/>
</dbReference>
<dbReference type="GO" id="GO:0003677">
    <property type="term" value="F:DNA binding"/>
    <property type="evidence" value="ECO:0007669"/>
    <property type="project" value="UniProtKB-KW"/>
</dbReference>
<dbReference type="PANTHER" id="PTHR44688:SF16">
    <property type="entry name" value="DNA-BINDING TRANSCRIPTIONAL ACTIVATOR DEVR_DOSR"/>
    <property type="match status" value="1"/>
</dbReference>
<dbReference type="SMART" id="SM00421">
    <property type="entry name" value="HTH_LUXR"/>
    <property type="match status" value="1"/>
</dbReference>
<dbReference type="PANTHER" id="PTHR44688">
    <property type="entry name" value="DNA-BINDING TRANSCRIPTIONAL ACTIVATOR DEVR_DOSR"/>
    <property type="match status" value="1"/>
</dbReference>
<dbReference type="Proteomes" id="UP000050786">
    <property type="component" value="Unassembled WGS sequence"/>
</dbReference>
<dbReference type="PRINTS" id="PR00038">
    <property type="entry name" value="HTHLUXR"/>
</dbReference>
<dbReference type="PROSITE" id="PS00622">
    <property type="entry name" value="HTH_LUXR_1"/>
    <property type="match status" value="1"/>
</dbReference>
<dbReference type="InterPro" id="IPR016032">
    <property type="entry name" value="Sig_transdc_resp-reg_C-effctor"/>
</dbReference>
<keyword evidence="2" id="KW-0238">DNA-binding</keyword>
<dbReference type="InterPro" id="IPR005143">
    <property type="entry name" value="TF_LuxR_autoind-bd_dom"/>
</dbReference>
<gene>
    <name evidence="5" type="primary">vjbR_2</name>
    <name evidence="5" type="ORF">RUM4293_03783</name>
</gene>
<dbReference type="SUPFAM" id="SSF46894">
    <property type="entry name" value="C-terminal effector domain of the bipartite response regulators"/>
    <property type="match status" value="1"/>
</dbReference>
<reference evidence="6" key="1">
    <citation type="submission" date="2015-09" db="EMBL/GenBank/DDBJ databases">
        <authorList>
            <person name="Rodrigo-Torres L."/>
            <person name="Arahal D.R."/>
        </authorList>
    </citation>
    <scope>NUCLEOTIDE SEQUENCE [LARGE SCALE GENOMIC DNA]</scope>
    <source>
        <strain evidence="6">CECT 4293</strain>
    </source>
</reference>
<dbReference type="InterPro" id="IPR000792">
    <property type="entry name" value="Tscrpt_reg_LuxR_C"/>
</dbReference>
<dbReference type="PROSITE" id="PS50043">
    <property type="entry name" value="HTH_LUXR_2"/>
    <property type="match status" value="1"/>
</dbReference>
<dbReference type="AlphaFoldDB" id="A0A0P1E910"/>
<dbReference type="GO" id="GO:0006355">
    <property type="term" value="P:regulation of DNA-templated transcription"/>
    <property type="evidence" value="ECO:0007669"/>
    <property type="project" value="InterPro"/>
</dbReference>
<proteinExistence type="predicted"/>
<organism evidence="5 6">
    <name type="scientific">Ruegeria atlantica</name>
    <dbReference type="NCBI Taxonomy" id="81569"/>
    <lineage>
        <taxon>Bacteria</taxon>
        <taxon>Pseudomonadati</taxon>
        <taxon>Pseudomonadota</taxon>
        <taxon>Alphaproteobacteria</taxon>
        <taxon>Rhodobacterales</taxon>
        <taxon>Roseobacteraceae</taxon>
        <taxon>Ruegeria</taxon>
    </lineage>
</organism>
<accession>A0A0P1E910</accession>
<dbReference type="Pfam" id="PF03472">
    <property type="entry name" value="Autoind_bind"/>
    <property type="match status" value="1"/>
</dbReference>
<dbReference type="InterPro" id="IPR036693">
    <property type="entry name" value="TF_LuxR_autoind-bd_dom_sf"/>
</dbReference>
<evidence type="ECO:0000313" key="5">
    <source>
        <dbReference type="EMBL" id="CUH44875.1"/>
    </source>
</evidence>
<dbReference type="EMBL" id="CYPS01000057">
    <property type="protein sequence ID" value="CUH44875.1"/>
    <property type="molecule type" value="Genomic_DNA"/>
</dbReference>
<keyword evidence="6" id="KW-1185">Reference proteome</keyword>
<keyword evidence="1" id="KW-0805">Transcription regulation</keyword>
<dbReference type="SUPFAM" id="SSF75516">
    <property type="entry name" value="Pheromone-binding domain of LuxR-like quorum-sensing transcription factors"/>
    <property type="match status" value="1"/>
</dbReference>